<reference evidence="1" key="2">
    <citation type="journal article" date="2023" name="IMA Fungus">
        <title>Comparative genomic study of the Penicillium genus elucidates a diverse pangenome and 15 lateral gene transfer events.</title>
        <authorList>
            <person name="Petersen C."/>
            <person name="Sorensen T."/>
            <person name="Nielsen M.R."/>
            <person name="Sondergaard T.E."/>
            <person name="Sorensen J.L."/>
            <person name="Fitzpatrick D.A."/>
            <person name="Frisvad J.C."/>
            <person name="Nielsen K.L."/>
        </authorList>
    </citation>
    <scope>NUCLEOTIDE SEQUENCE</scope>
    <source>
        <strain evidence="1">IBT 30728</strain>
    </source>
</reference>
<proteinExistence type="predicted"/>
<protein>
    <submittedName>
        <fullName evidence="1">Uncharacterized protein</fullName>
    </submittedName>
</protein>
<evidence type="ECO:0000313" key="1">
    <source>
        <dbReference type="EMBL" id="KAJ5489517.1"/>
    </source>
</evidence>
<evidence type="ECO:0000313" key="2">
    <source>
        <dbReference type="Proteomes" id="UP001148312"/>
    </source>
</evidence>
<reference evidence="1" key="1">
    <citation type="submission" date="2022-12" db="EMBL/GenBank/DDBJ databases">
        <authorList>
            <person name="Petersen C."/>
        </authorList>
    </citation>
    <scope>NUCLEOTIDE SEQUENCE</scope>
    <source>
        <strain evidence="1">IBT 30728</strain>
    </source>
</reference>
<gene>
    <name evidence="1" type="ORF">N7539_004407</name>
</gene>
<dbReference type="EMBL" id="JAPWDQ010000004">
    <property type="protein sequence ID" value="KAJ5489517.1"/>
    <property type="molecule type" value="Genomic_DNA"/>
</dbReference>
<dbReference type="GeneID" id="81624258"/>
<comment type="caution">
    <text evidence="1">The sequence shown here is derived from an EMBL/GenBank/DDBJ whole genome shotgun (WGS) entry which is preliminary data.</text>
</comment>
<accession>A0A9W9XF02</accession>
<organism evidence="1 2">
    <name type="scientific">Penicillium diatomitis</name>
    <dbReference type="NCBI Taxonomy" id="2819901"/>
    <lineage>
        <taxon>Eukaryota</taxon>
        <taxon>Fungi</taxon>
        <taxon>Dikarya</taxon>
        <taxon>Ascomycota</taxon>
        <taxon>Pezizomycotina</taxon>
        <taxon>Eurotiomycetes</taxon>
        <taxon>Eurotiomycetidae</taxon>
        <taxon>Eurotiales</taxon>
        <taxon>Aspergillaceae</taxon>
        <taxon>Penicillium</taxon>
    </lineage>
</organism>
<sequence>MTPSPLWATNLHAPSVVWHDGSMMEGHFKDARSSDTSVTRNQFAGSLLPPGIAQPGGCTRPFTVGWIVFDLGQGCSFSCGTRTHHLASTSSNYVETASIPCRGRGVAKKRLLWIAFKRG</sequence>
<dbReference type="RefSeq" id="XP_056791550.1">
    <property type="nucleotide sequence ID" value="XM_056934009.1"/>
</dbReference>
<name>A0A9W9XF02_9EURO</name>
<dbReference type="Proteomes" id="UP001148312">
    <property type="component" value="Unassembled WGS sequence"/>
</dbReference>
<dbReference type="AlphaFoldDB" id="A0A9W9XF02"/>
<keyword evidence="2" id="KW-1185">Reference proteome</keyword>